<dbReference type="AlphaFoldDB" id="B2IW21"/>
<accession>B2IW21</accession>
<reference evidence="3" key="1">
    <citation type="submission" date="2008-04" db="EMBL/GenBank/DDBJ databases">
        <title>Complete sequence of chromosome of Nostoc punctiforme ATCC 29133.</title>
        <authorList>
            <consortium name="US DOE Joint Genome Institute"/>
            <person name="Copeland A."/>
            <person name="Lucas S."/>
            <person name="Lapidus A."/>
            <person name="Glavina del Rio T."/>
            <person name="Dalin E."/>
            <person name="Tice H."/>
            <person name="Pitluck S."/>
            <person name="Chain P."/>
            <person name="Malfatti S."/>
            <person name="Shin M."/>
            <person name="Vergez L."/>
            <person name="Schmutz J."/>
            <person name="Larimer F."/>
            <person name="Land M."/>
            <person name="Hauser L."/>
            <person name="Kyrpides N."/>
            <person name="Kim E."/>
            <person name="Meeks J.C."/>
            <person name="Elhai J."/>
            <person name="Campbell E.L."/>
            <person name="Thiel T."/>
            <person name="Longmire J."/>
            <person name="Potts M."/>
            <person name="Atlas R."/>
        </authorList>
    </citation>
    <scope>NUCLEOTIDE SEQUENCE [LARGE SCALE GENOMIC DNA]</scope>
    <source>
        <strain evidence="3">ATCC 29133 / PCC 73102</strain>
    </source>
</reference>
<evidence type="ECO:0008006" key="4">
    <source>
        <dbReference type="Google" id="ProtNLM"/>
    </source>
</evidence>
<dbReference type="STRING" id="63737.Npun_R6196"/>
<gene>
    <name evidence="2" type="ordered locus">Npun_R6196</name>
</gene>
<dbReference type="EMBL" id="CP001037">
    <property type="protein sequence ID" value="ACC84482.1"/>
    <property type="molecule type" value="Genomic_DNA"/>
</dbReference>
<dbReference type="eggNOG" id="COG4932">
    <property type="taxonomic scope" value="Bacteria"/>
</dbReference>
<name>B2IW21_NOSP7</name>
<proteinExistence type="predicted"/>
<dbReference type="EnsemblBacteria" id="ACC84482">
    <property type="protein sequence ID" value="ACC84482"/>
    <property type="gene ID" value="Npun_R6196"/>
</dbReference>
<evidence type="ECO:0000313" key="3">
    <source>
        <dbReference type="Proteomes" id="UP000001191"/>
    </source>
</evidence>
<evidence type="ECO:0000256" key="1">
    <source>
        <dbReference type="SAM" id="SignalP"/>
    </source>
</evidence>
<reference evidence="2 3" key="2">
    <citation type="journal article" date="2013" name="Plant Physiol.">
        <title>A Nostoc punctiforme Sugar Transporter Necessary to Establish a Cyanobacterium-Plant Symbiosis.</title>
        <authorList>
            <person name="Ekman M."/>
            <person name="Picossi S."/>
            <person name="Campbell E.L."/>
            <person name="Meeks J.C."/>
            <person name="Flores E."/>
        </authorList>
    </citation>
    <scope>NUCLEOTIDE SEQUENCE [LARGE SCALE GENOMIC DNA]</scope>
    <source>
        <strain evidence="3">ATCC 29133 / PCC 73102</strain>
    </source>
</reference>
<dbReference type="Proteomes" id="UP000001191">
    <property type="component" value="Chromosome"/>
</dbReference>
<protein>
    <recommendedName>
        <fullName evidence="4">PEP-CTERM protein-sorting domain-containing protein</fullName>
    </recommendedName>
</protein>
<evidence type="ECO:0000313" key="2">
    <source>
        <dbReference type="EMBL" id="ACC84482.1"/>
    </source>
</evidence>
<dbReference type="NCBIfam" id="NF033208">
    <property type="entry name" value="choice_anch_E"/>
    <property type="match status" value="1"/>
</dbReference>
<dbReference type="NCBIfam" id="TIGR02595">
    <property type="entry name" value="PEP_CTERM"/>
    <property type="match status" value="1"/>
</dbReference>
<sequence>MIRFRKVSSIMTTKLLNTLAAATTLAGIVVTSGAANAASLSYSTSTNYEFTDIIDSPLSVQKFNSSLGTLQGITIEFTGDILGNAGFENRSPNARQATVNLGSQLSLKLNNQSLLELNPQYTSSYQVAKYDGISDYGGTSGKTLSNLTATQSGIQSFTDTQLLQSFIGNGNVDFLFSAIADSEVKGSGNISSYIDTYAKAGIKLTYNYDIKSVPEPSATLGIGLIAGLCLLSQRKKSWLKGSNS</sequence>
<organism evidence="2 3">
    <name type="scientific">Nostoc punctiforme (strain ATCC 29133 / PCC 73102)</name>
    <dbReference type="NCBI Taxonomy" id="63737"/>
    <lineage>
        <taxon>Bacteria</taxon>
        <taxon>Bacillati</taxon>
        <taxon>Cyanobacteriota</taxon>
        <taxon>Cyanophyceae</taxon>
        <taxon>Nostocales</taxon>
        <taxon>Nostocaceae</taxon>
        <taxon>Nostoc</taxon>
    </lineage>
</organism>
<keyword evidence="3" id="KW-1185">Reference proteome</keyword>
<dbReference type="PhylomeDB" id="B2IW21"/>
<feature type="signal peptide" evidence="1">
    <location>
        <begin position="1"/>
        <end position="37"/>
    </location>
</feature>
<keyword evidence="1" id="KW-0732">Signal</keyword>
<dbReference type="HOGENOM" id="CLU_101669_0_0_3"/>
<feature type="chain" id="PRO_5002776852" description="PEP-CTERM protein-sorting domain-containing protein" evidence="1">
    <location>
        <begin position="38"/>
        <end position="244"/>
    </location>
</feature>
<dbReference type="InterPro" id="IPR013424">
    <property type="entry name" value="Ice-binding_C"/>
</dbReference>
<dbReference type="KEGG" id="npu:Npun_R6196"/>